<reference evidence="1 2" key="1">
    <citation type="submission" date="2018-02" db="EMBL/GenBank/DDBJ databases">
        <title>Genomic Encyclopedia of Archaeal and Bacterial Type Strains, Phase II (KMG-II): from individual species to whole genera.</title>
        <authorList>
            <person name="Goeker M."/>
        </authorList>
    </citation>
    <scope>NUCLEOTIDE SEQUENCE [LARGE SCALE GENOMIC DNA]</scope>
    <source>
        <strain evidence="1 2">DSM 21165</strain>
    </source>
</reference>
<proteinExistence type="predicted"/>
<comment type="caution">
    <text evidence="1">The sequence shown here is derived from an EMBL/GenBank/DDBJ whole genome shotgun (WGS) entry which is preliminary data.</text>
</comment>
<sequence length="270" mass="31161">MKKILIFTLIGFVFLGCNSDNDEVLNDSDYAEFIIENSINSEINFMVEEVYTTNEIEEPVLKLKLITSEIFPCINYGLSTTEFINGNELIIRFEQIIESELCFTALGPAISYIELPENTNRITFLNGSVIDKYSTDINEQKISLTLIEKNFTTSLYDKTFRIPENSFAYICGTNTTNTNIYTDFSDIIEQNIDFIEFEFEGEGRIPYPETADGHWVNHPSKYYKYTDSVKFNSLATIMNEYSSKNIKENSGVTISIYSWNNIKFHSWIEN</sequence>
<organism evidence="1 2">
    <name type="scientific">Jejuia pallidilutea</name>
    <dbReference type="NCBI Taxonomy" id="504487"/>
    <lineage>
        <taxon>Bacteria</taxon>
        <taxon>Pseudomonadati</taxon>
        <taxon>Bacteroidota</taxon>
        <taxon>Flavobacteriia</taxon>
        <taxon>Flavobacteriales</taxon>
        <taxon>Flavobacteriaceae</taxon>
        <taxon>Jejuia</taxon>
    </lineage>
</organism>
<gene>
    <name evidence="1" type="ORF">CLV33_103261</name>
</gene>
<protein>
    <recommendedName>
        <fullName evidence="3">Lipoprotein</fullName>
    </recommendedName>
</protein>
<evidence type="ECO:0000313" key="2">
    <source>
        <dbReference type="Proteomes" id="UP000251545"/>
    </source>
</evidence>
<dbReference type="RefSeq" id="WP_105473350.1">
    <property type="nucleotide sequence ID" value="NZ_PVEO01000003.1"/>
</dbReference>
<evidence type="ECO:0000313" key="1">
    <source>
        <dbReference type="EMBL" id="PQV49623.1"/>
    </source>
</evidence>
<dbReference type="EMBL" id="PVEO01000003">
    <property type="protein sequence ID" value="PQV49623.1"/>
    <property type="molecule type" value="Genomic_DNA"/>
</dbReference>
<dbReference type="PROSITE" id="PS51257">
    <property type="entry name" value="PROKAR_LIPOPROTEIN"/>
    <property type="match status" value="1"/>
</dbReference>
<evidence type="ECO:0008006" key="3">
    <source>
        <dbReference type="Google" id="ProtNLM"/>
    </source>
</evidence>
<name>A0A362X1H7_9FLAO</name>
<accession>A0A362X1H7</accession>
<dbReference type="AlphaFoldDB" id="A0A362X1H7"/>
<dbReference type="Proteomes" id="UP000251545">
    <property type="component" value="Unassembled WGS sequence"/>
</dbReference>